<dbReference type="OrthoDB" id="2167554at2"/>
<reference evidence="3" key="1">
    <citation type="submission" date="2018-12" db="EMBL/GenBank/DDBJ databases">
        <title>Complete genome sequencing of Jeotgalibaca sp. H21T32.</title>
        <authorList>
            <person name="Bae J.-W."/>
            <person name="Lee S.-Y."/>
        </authorList>
    </citation>
    <scope>NUCLEOTIDE SEQUENCE [LARGE SCALE GENOMIC DNA]</scope>
    <source>
        <strain evidence="3">H21T32</strain>
    </source>
</reference>
<accession>A0A3S9HDG1</accession>
<dbReference type="Proteomes" id="UP000273326">
    <property type="component" value="Chromosome"/>
</dbReference>
<evidence type="ECO:0000313" key="3">
    <source>
        <dbReference type="Proteomes" id="UP000273326"/>
    </source>
</evidence>
<dbReference type="KEGG" id="jeh:EJN90_12565"/>
<dbReference type="RefSeq" id="WP_126111783.1">
    <property type="nucleotide sequence ID" value="NZ_CP034465.1"/>
</dbReference>
<dbReference type="AlphaFoldDB" id="A0A3S9HDG1"/>
<keyword evidence="1" id="KW-0472">Membrane</keyword>
<proteinExistence type="predicted"/>
<gene>
    <name evidence="2" type="ORF">EJN90_12565</name>
</gene>
<keyword evidence="1" id="KW-1133">Transmembrane helix</keyword>
<keyword evidence="3" id="KW-1185">Reference proteome</keyword>
<keyword evidence="1" id="KW-0812">Transmembrane</keyword>
<organism evidence="2 3">
    <name type="scientific">Jeotgalibaca ciconiae</name>
    <dbReference type="NCBI Taxonomy" id="2496265"/>
    <lineage>
        <taxon>Bacteria</taxon>
        <taxon>Bacillati</taxon>
        <taxon>Bacillota</taxon>
        <taxon>Bacilli</taxon>
        <taxon>Lactobacillales</taxon>
        <taxon>Carnobacteriaceae</taxon>
        <taxon>Jeotgalibaca</taxon>
    </lineage>
</organism>
<name>A0A3S9HDG1_9LACT</name>
<evidence type="ECO:0000313" key="2">
    <source>
        <dbReference type="EMBL" id="AZP05410.1"/>
    </source>
</evidence>
<feature type="transmembrane region" description="Helical" evidence="1">
    <location>
        <begin position="12"/>
        <end position="29"/>
    </location>
</feature>
<protein>
    <submittedName>
        <fullName evidence="2">Uncharacterized protein</fullName>
    </submittedName>
</protein>
<sequence>MIGRKMRKTIGTFSLIVFFLVGISVWLIHRENPNNSYRAPNTSPAAHQIKIDEYYRVETMSAKFSQIVYDDDAGNYIVFTDRLVKVNWDDRYIIGSYLVELNSKELEYLIVEKETREVTTYSSLKEFRQEKKEKGIELELKSKREFDWF</sequence>
<evidence type="ECO:0000256" key="1">
    <source>
        <dbReference type="SAM" id="Phobius"/>
    </source>
</evidence>
<dbReference type="EMBL" id="CP034465">
    <property type="protein sequence ID" value="AZP05410.1"/>
    <property type="molecule type" value="Genomic_DNA"/>
</dbReference>